<dbReference type="STRING" id="69322.SAMN05443669_102179"/>
<feature type="transmembrane region" description="Helical" evidence="1">
    <location>
        <begin position="6"/>
        <end position="28"/>
    </location>
</feature>
<evidence type="ECO:0000313" key="3">
    <source>
        <dbReference type="Proteomes" id="UP000184260"/>
    </source>
</evidence>
<reference evidence="3" key="1">
    <citation type="submission" date="2016-11" db="EMBL/GenBank/DDBJ databases">
        <authorList>
            <person name="Varghese N."/>
            <person name="Submissions S."/>
        </authorList>
    </citation>
    <scope>NUCLEOTIDE SEQUENCE [LARGE SCALE GENOMIC DNA]</scope>
    <source>
        <strain evidence="3">DSM 3661</strain>
    </source>
</reference>
<feature type="transmembrane region" description="Helical" evidence="1">
    <location>
        <begin position="101"/>
        <end position="117"/>
    </location>
</feature>
<dbReference type="EMBL" id="FRBU01000021">
    <property type="protein sequence ID" value="SHM08831.1"/>
    <property type="molecule type" value="Genomic_DNA"/>
</dbReference>
<name>A0A1M7FXP7_9FLAO</name>
<dbReference type="AlphaFoldDB" id="A0A1M7FXP7"/>
<evidence type="ECO:0000256" key="1">
    <source>
        <dbReference type="SAM" id="Phobius"/>
    </source>
</evidence>
<protein>
    <recommendedName>
        <fullName evidence="4">VanZ like family protein</fullName>
    </recommendedName>
</protein>
<dbReference type="OrthoDB" id="1050370at2"/>
<keyword evidence="1" id="KW-0472">Membrane</keyword>
<gene>
    <name evidence="2" type="ORF">SAMN05443669_102179</name>
</gene>
<organism evidence="2 3">
    <name type="scientific">Flavobacterium xanthum</name>
    <dbReference type="NCBI Taxonomy" id="69322"/>
    <lineage>
        <taxon>Bacteria</taxon>
        <taxon>Pseudomonadati</taxon>
        <taxon>Bacteroidota</taxon>
        <taxon>Flavobacteriia</taxon>
        <taxon>Flavobacteriales</taxon>
        <taxon>Flavobacteriaceae</taxon>
        <taxon>Flavobacterium</taxon>
    </lineage>
</organism>
<dbReference type="RefSeq" id="WP_073353866.1">
    <property type="nucleotide sequence ID" value="NZ_FRBU01000021.1"/>
</dbReference>
<keyword evidence="3" id="KW-1185">Reference proteome</keyword>
<accession>A0A1M7FXP7</accession>
<keyword evidence="1" id="KW-0812">Transmembrane</keyword>
<keyword evidence="1" id="KW-1133">Transmembrane helix</keyword>
<feature type="transmembrane region" description="Helical" evidence="1">
    <location>
        <begin position="74"/>
        <end position="95"/>
    </location>
</feature>
<proteinExistence type="predicted"/>
<evidence type="ECO:0000313" key="2">
    <source>
        <dbReference type="EMBL" id="SHM08831.1"/>
    </source>
</evidence>
<sequence length="123" mass="14225">MTFKKIYFSIYIKLFLCFLYGFVINTIYRPYIYKHNIPDCGLADVGNNIIFIPTTYYIIGVFNKKKNPLSKIDVIKQVVILSFLEIISAFVPHIGTFDIKDVFALIIGAVALLLFEFDKLKKE</sequence>
<dbReference type="Proteomes" id="UP000184260">
    <property type="component" value="Unassembled WGS sequence"/>
</dbReference>
<evidence type="ECO:0008006" key="4">
    <source>
        <dbReference type="Google" id="ProtNLM"/>
    </source>
</evidence>